<protein>
    <recommendedName>
        <fullName evidence="4">DUF541 domain-containing protein</fullName>
    </recommendedName>
</protein>
<dbReference type="Proteomes" id="UP000220246">
    <property type="component" value="Unassembled WGS sequence"/>
</dbReference>
<dbReference type="RefSeq" id="WP_066532827.1">
    <property type="nucleotide sequence ID" value="NZ_JAOCAL010000007.1"/>
</dbReference>
<evidence type="ECO:0000313" key="2">
    <source>
        <dbReference type="EMBL" id="PEH89711.1"/>
    </source>
</evidence>
<dbReference type="GeneID" id="80801905"/>
<dbReference type="OrthoDB" id="8793902at2"/>
<reference evidence="3" key="1">
    <citation type="submission" date="2017-09" db="EMBL/GenBank/DDBJ databases">
        <title>FDA dAtabase for Regulatory Grade micrObial Sequences (FDA-ARGOS): Supporting development and validation of Infectious Disease Dx tests.</title>
        <authorList>
            <person name="Minogue T."/>
            <person name="Wolcott M."/>
            <person name="Wasieloski L."/>
            <person name="Aguilar W."/>
            <person name="Moore D."/>
            <person name="Tallon L."/>
            <person name="Sadzewicz L."/>
            <person name="Ott S."/>
            <person name="Zhao X."/>
            <person name="Nagaraj S."/>
            <person name="Vavikolanu K."/>
            <person name="Aluvathingal J."/>
            <person name="Nadendla S."/>
            <person name="Sichtig H."/>
        </authorList>
    </citation>
    <scope>NUCLEOTIDE SEQUENCE [LARGE SCALE GENOMIC DNA]</scope>
    <source>
        <strain evidence="3">FDAARGOS_394</strain>
    </source>
</reference>
<keyword evidence="1" id="KW-0732">Signal</keyword>
<feature type="signal peptide" evidence="1">
    <location>
        <begin position="1"/>
        <end position="20"/>
    </location>
</feature>
<dbReference type="PROSITE" id="PS51257">
    <property type="entry name" value="PROKAR_LIPOPROTEIN"/>
    <property type="match status" value="1"/>
</dbReference>
<accession>A0A2A7UWZ6</accession>
<keyword evidence="3" id="KW-1185">Reference proteome</keyword>
<evidence type="ECO:0000256" key="1">
    <source>
        <dbReference type="SAM" id="SignalP"/>
    </source>
</evidence>
<evidence type="ECO:0008006" key="4">
    <source>
        <dbReference type="Google" id="ProtNLM"/>
    </source>
</evidence>
<organism evidence="2 3">
    <name type="scientific">Comamonas terrigena</name>
    <dbReference type="NCBI Taxonomy" id="32013"/>
    <lineage>
        <taxon>Bacteria</taxon>
        <taxon>Pseudomonadati</taxon>
        <taxon>Pseudomonadota</taxon>
        <taxon>Betaproteobacteria</taxon>
        <taxon>Burkholderiales</taxon>
        <taxon>Comamonadaceae</taxon>
        <taxon>Comamonas</taxon>
    </lineage>
</organism>
<sequence length="228" mass="23369">MPYLKLSLVTAAALVLAGCAAVESSTTSLGCMLGRLTQNPPAGCGAPATATATAPGTGASGAAAAQAGERFTKLQSVLDQEIELARSVQTDVVSSMQHLPIKLRSSAGPVKLLDTPITDSQSGQTRSMRTLESMTVQMPLAAKGRPEYTQSMAALKNLANRLADNRGQASIVVHQAAADVQAQRVNTATGVSKTAKGSPVKVEKIEDAALAAGTERYTIQAGPIRGGL</sequence>
<feature type="chain" id="PRO_5013038096" description="DUF541 domain-containing protein" evidence="1">
    <location>
        <begin position="21"/>
        <end position="228"/>
    </location>
</feature>
<comment type="caution">
    <text evidence="2">The sequence shown here is derived from an EMBL/GenBank/DDBJ whole genome shotgun (WGS) entry which is preliminary data.</text>
</comment>
<dbReference type="AlphaFoldDB" id="A0A2A7UWZ6"/>
<proteinExistence type="predicted"/>
<evidence type="ECO:0000313" key="3">
    <source>
        <dbReference type="Proteomes" id="UP000220246"/>
    </source>
</evidence>
<dbReference type="EMBL" id="PDEA01000001">
    <property type="protein sequence ID" value="PEH89711.1"/>
    <property type="molecule type" value="Genomic_DNA"/>
</dbReference>
<gene>
    <name evidence="2" type="ORF">CRM82_14875</name>
</gene>
<name>A0A2A7UWZ6_COMTR</name>